<dbReference type="PROSITE" id="PS00061">
    <property type="entry name" value="ADH_SHORT"/>
    <property type="match status" value="1"/>
</dbReference>
<evidence type="ECO:0000256" key="1">
    <source>
        <dbReference type="ARBA" id="ARBA00006484"/>
    </source>
</evidence>
<comment type="caution">
    <text evidence="3">The sequence shown here is derived from an EMBL/GenBank/DDBJ whole genome shotgun (WGS) entry which is preliminary data.</text>
</comment>
<dbReference type="Gene3D" id="3.40.50.720">
    <property type="entry name" value="NAD(P)-binding Rossmann-like Domain"/>
    <property type="match status" value="1"/>
</dbReference>
<accession>A0A5B0X4A3</accession>
<dbReference type="Proteomes" id="UP000323708">
    <property type="component" value="Unassembled WGS sequence"/>
</dbReference>
<comment type="similarity">
    <text evidence="1">Belongs to the short-chain dehydrogenases/reductases (SDR) family.</text>
</comment>
<dbReference type="GO" id="GO:0030148">
    <property type="term" value="P:sphingolipid biosynthetic process"/>
    <property type="evidence" value="ECO:0007669"/>
    <property type="project" value="TreeGrafter"/>
</dbReference>
<dbReference type="GO" id="GO:0006666">
    <property type="term" value="P:3-keto-sphinganine metabolic process"/>
    <property type="evidence" value="ECO:0007669"/>
    <property type="project" value="TreeGrafter"/>
</dbReference>
<dbReference type="InterPro" id="IPR020904">
    <property type="entry name" value="Sc_DH/Rdtase_CS"/>
</dbReference>
<dbReference type="SUPFAM" id="SSF51735">
    <property type="entry name" value="NAD(P)-binding Rossmann-fold domains"/>
    <property type="match status" value="1"/>
</dbReference>
<dbReference type="PANTHER" id="PTHR43550:SF3">
    <property type="entry name" value="3-KETODIHYDROSPHINGOSINE REDUCTASE"/>
    <property type="match status" value="1"/>
</dbReference>
<dbReference type="GO" id="GO:0047560">
    <property type="term" value="F:3-dehydrosphinganine reductase activity"/>
    <property type="evidence" value="ECO:0007669"/>
    <property type="project" value="TreeGrafter"/>
</dbReference>
<dbReference type="AlphaFoldDB" id="A0A5B0X4A3"/>
<dbReference type="Pfam" id="PF00106">
    <property type="entry name" value="adh_short"/>
    <property type="match status" value="1"/>
</dbReference>
<name>A0A5B0X4A3_9GAMM</name>
<dbReference type="PRINTS" id="PR00081">
    <property type="entry name" value="GDHRDH"/>
</dbReference>
<dbReference type="RefSeq" id="WP_149609552.1">
    <property type="nucleotide sequence ID" value="NZ_VTUX01000001.1"/>
</dbReference>
<dbReference type="SMART" id="SM00822">
    <property type="entry name" value="PKS_KR"/>
    <property type="match status" value="1"/>
</dbReference>
<evidence type="ECO:0000313" key="3">
    <source>
        <dbReference type="EMBL" id="KAA1194083.1"/>
    </source>
</evidence>
<dbReference type="InterPro" id="IPR057326">
    <property type="entry name" value="KR_dom"/>
</dbReference>
<keyword evidence="4" id="KW-1185">Reference proteome</keyword>
<proteinExistence type="inferred from homology"/>
<dbReference type="GO" id="GO:0016020">
    <property type="term" value="C:membrane"/>
    <property type="evidence" value="ECO:0007669"/>
    <property type="project" value="GOC"/>
</dbReference>
<gene>
    <name evidence="3" type="ORF">F0M18_01155</name>
</gene>
<protein>
    <submittedName>
        <fullName evidence="3">SDR family NAD(P)-dependent oxidoreductase</fullName>
    </submittedName>
</protein>
<dbReference type="EMBL" id="VTUX01000001">
    <property type="protein sequence ID" value="KAA1194083.1"/>
    <property type="molecule type" value="Genomic_DNA"/>
</dbReference>
<dbReference type="InterPro" id="IPR036291">
    <property type="entry name" value="NAD(P)-bd_dom_sf"/>
</dbReference>
<dbReference type="PANTHER" id="PTHR43550">
    <property type="entry name" value="3-KETODIHYDROSPHINGOSINE REDUCTASE"/>
    <property type="match status" value="1"/>
</dbReference>
<organism evidence="3 4">
    <name type="scientific">Pseudohalioglobus sediminis</name>
    <dbReference type="NCBI Taxonomy" id="2606449"/>
    <lineage>
        <taxon>Bacteria</taxon>
        <taxon>Pseudomonadati</taxon>
        <taxon>Pseudomonadota</taxon>
        <taxon>Gammaproteobacteria</taxon>
        <taxon>Cellvibrionales</taxon>
        <taxon>Halieaceae</taxon>
        <taxon>Pseudohalioglobus</taxon>
    </lineage>
</organism>
<sequence length="266" mass="28487">MTDQQQVVFISGGGSGIGLFLARHFFVSGARVAVFDLSLSAAVREEIDVPGNSGNSVFHEVDVRDTRALEMRVSEACSALGAPTLAVNCAGVQIAGTFADLSAEQFSRVLDTNLLGSRNFAAAVLPHMRQHGRLALVASLAGLVPNYAYSAYSASKYGVVGLAGALRMECLPRAIHVSVICPPEVSTPMVEREMQTMDPITRELKLAAGTLDLDTACREILVGLQRGDFLIIPGSRARMIDRLNRWFPGLLRRKADKIILSMAGGT</sequence>
<reference evidence="3 4" key="1">
    <citation type="submission" date="2019-09" db="EMBL/GenBank/DDBJ databases">
        <authorList>
            <person name="Chen X.-Y."/>
        </authorList>
    </citation>
    <scope>NUCLEOTIDE SEQUENCE [LARGE SCALE GENOMIC DNA]</scope>
    <source>
        <strain evidence="3 4">NY5</strain>
    </source>
</reference>
<evidence type="ECO:0000313" key="4">
    <source>
        <dbReference type="Proteomes" id="UP000323708"/>
    </source>
</evidence>
<feature type="domain" description="Ketoreductase" evidence="2">
    <location>
        <begin position="6"/>
        <end position="188"/>
    </location>
</feature>
<dbReference type="InterPro" id="IPR002347">
    <property type="entry name" value="SDR_fam"/>
</dbReference>
<evidence type="ECO:0000259" key="2">
    <source>
        <dbReference type="SMART" id="SM00822"/>
    </source>
</evidence>